<name>A0AAV2RRX4_MEGNR</name>
<dbReference type="GO" id="GO:0004252">
    <property type="term" value="F:serine-type endopeptidase activity"/>
    <property type="evidence" value="ECO:0007669"/>
    <property type="project" value="InterPro"/>
</dbReference>
<feature type="domain" description="Peptidase S1" evidence="3">
    <location>
        <begin position="1"/>
        <end position="156"/>
    </location>
</feature>
<dbReference type="SMART" id="SM00020">
    <property type="entry name" value="Tryp_SPc"/>
    <property type="match status" value="1"/>
</dbReference>
<feature type="non-terminal residue" evidence="4">
    <location>
        <position position="156"/>
    </location>
</feature>
<evidence type="ECO:0000313" key="5">
    <source>
        <dbReference type="Proteomes" id="UP001497623"/>
    </source>
</evidence>
<dbReference type="Gene3D" id="2.40.10.10">
    <property type="entry name" value="Trypsin-like serine proteases"/>
    <property type="match status" value="2"/>
</dbReference>
<keyword evidence="5" id="KW-1185">Reference proteome</keyword>
<accession>A0AAV2RRX4</accession>
<dbReference type="InterPro" id="IPR043504">
    <property type="entry name" value="Peptidase_S1_PA_chymotrypsin"/>
</dbReference>
<dbReference type="InterPro" id="IPR033116">
    <property type="entry name" value="TRYPSIN_SER"/>
</dbReference>
<dbReference type="Proteomes" id="UP001497623">
    <property type="component" value="Unassembled WGS sequence"/>
</dbReference>
<evidence type="ECO:0000313" key="4">
    <source>
        <dbReference type="EMBL" id="CAL4133092.1"/>
    </source>
</evidence>
<feature type="non-terminal residue" evidence="4">
    <location>
        <position position="1"/>
    </location>
</feature>
<dbReference type="PANTHER" id="PTHR24256">
    <property type="entry name" value="TRYPTASE-RELATED"/>
    <property type="match status" value="1"/>
</dbReference>
<comment type="caution">
    <text evidence="4">The sequence shown here is derived from an EMBL/GenBank/DDBJ whole genome shotgun (WGS) entry which is preliminary data.</text>
</comment>
<dbReference type="InterPro" id="IPR009003">
    <property type="entry name" value="Peptidase_S1_PA"/>
</dbReference>
<keyword evidence="1" id="KW-1015">Disulfide bond</keyword>
<dbReference type="InterPro" id="IPR001254">
    <property type="entry name" value="Trypsin_dom"/>
</dbReference>
<evidence type="ECO:0000256" key="2">
    <source>
        <dbReference type="ARBA" id="ARBA00024195"/>
    </source>
</evidence>
<evidence type="ECO:0000256" key="1">
    <source>
        <dbReference type="ARBA" id="ARBA00023157"/>
    </source>
</evidence>
<dbReference type="AlphaFoldDB" id="A0AAV2RRX4"/>
<organism evidence="4 5">
    <name type="scientific">Meganyctiphanes norvegica</name>
    <name type="common">Northern krill</name>
    <name type="synonym">Thysanopoda norvegica</name>
    <dbReference type="NCBI Taxonomy" id="48144"/>
    <lineage>
        <taxon>Eukaryota</taxon>
        <taxon>Metazoa</taxon>
        <taxon>Ecdysozoa</taxon>
        <taxon>Arthropoda</taxon>
        <taxon>Crustacea</taxon>
        <taxon>Multicrustacea</taxon>
        <taxon>Malacostraca</taxon>
        <taxon>Eumalacostraca</taxon>
        <taxon>Eucarida</taxon>
        <taxon>Euphausiacea</taxon>
        <taxon>Euphausiidae</taxon>
        <taxon>Meganyctiphanes</taxon>
    </lineage>
</organism>
<dbReference type="PROSITE" id="PS50240">
    <property type="entry name" value="TRYPSIN_DOM"/>
    <property type="match status" value="1"/>
</dbReference>
<dbReference type="SUPFAM" id="SSF50494">
    <property type="entry name" value="Trypsin-like serine proteases"/>
    <property type="match status" value="1"/>
</dbReference>
<sequence>VESTLVHPTYNTRVSFSDDIALIRLARAVVFSDWVVPICLPTANMNVGSFLGSSSRSRASVSGWGTTDARESDPSDVLQTVDLPFVDLQTCRTLNRDDGQLVPLVPEQLCFGGEAGRDSCTGDSGGPVSAVGSDGRIVLLGLVSYGPTGACGVADR</sequence>
<dbReference type="EMBL" id="CAXKWB010028043">
    <property type="protein sequence ID" value="CAL4133092.1"/>
    <property type="molecule type" value="Genomic_DNA"/>
</dbReference>
<dbReference type="PROSITE" id="PS00135">
    <property type="entry name" value="TRYPSIN_SER"/>
    <property type="match status" value="1"/>
</dbReference>
<comment type="similarity">
    <text evidence="2">Belongs to the peptidase S1 family. CLIP subfamily.</text>
</comment>
<reference evidence="4 5" key="1">
    <citation type="submission" date="2024-05" db="EMBL/GenBank/DDBJ databases">
        <authorList>
            <person name="Wallberg A."/>
        </authorList>
    </citation>
    <scope>NUCLEOTIDE SEQUENCE [LARGE SCALE GENOMIC DNA]</scope>
</reference>
<proteinExistence type="inferred from homology"/>
<dbReference type="InterPro" id="IPR051487">
    <property type="entry name" value="Ser/Thr_Proteases_Immune/Dev"/>
</dbReference>
<evidence type="ECO:0000259" key="3">
    <source>
        <dbReference type="PROSITE" id="PS50240"/>
    </source>
</evidence>
<dbReference type="Pfam" id="PF00089">
    <property type="entry name" value="Trypsin"/>
    <property type="match status" value="1"/>
</dbReference>
<dbReference type="InterPro" id="IPR001314">
    <property type="entry name" value="Peptidase_S1A"/>
</dbReference>
<protein>
    <recommendedName>
        <fullName evidence="3">Peptidase S1 domain-containing protein</fullName>
    </recommendedName>
</protein>
<dbReference type="PRINTS" id="PR00722">
    <property type="entry name" value="CHYMOTRYPSIN"/>
</dbReference>
<gene>
    <name evidence="4" type="ORF">MNOR_LOCUS27118</name>
</gene>
<dbReference type="GO" id="GO:0006508">
    <property type="term" value="P:proteolysis"/>
    <property type="evidence" value="ECO:0007669"/>
    <property type="project" value="InterPro"/>
</dbReference>